<dbReference type="InterPro" id="IPR000914">
    <property type="entry name" value="SBP_5_dom"/>
</dbReference>
<protein>
    <recommendedName>
        <fullName evidence="5">Solute-binding protein family 5 domain-containing protein</fullName>
    </recommendedName>
</protein>
<reference evidence="6 7" key="1">
    <citation type="journal article" date="2016" name="Nat. Commun.">
        <title>Thousands of microbial genomes shed light on interconnected biogeochemical processes in an aquifer system.</title>
        <authorList>
            <person name="Anantharaman K."/>
            <person name="Brown C.T."/>
            <person name="Hug L.A."/>
            <person name="Sharon I."/>
            <person name="Castelle C.J."/>
            <person name="Probst A.J."/>
            <person name="Thomas B.C."/>
            <person name="Singh A."/>
            <person name="Wilkins M.J."/>
            <person name="Karaoz U."/>
            <person name="Brodie E.L."/>
            <person name="Williams K.H."/>
            <person name="Hubbard S.S."/>
            <person name="Banfield J.F."/>
        </authorList>
    </citation>
    <scope>NUCLEOTIDE SEQUENCE [LARGE SCALE GENOMIC DNA]</scope>
</reference>
<feature type="transmembrane region" description="Helical" evidence="4">
    <location>
        <begin position="68"/>
        <end position="89"/>
    </location>
</feature>
<keyword evidence="2" id="KW-0813">Transport</keyword>
<evidence type="ECO:0000256" key="3">
    <source>
        <dbReference type="ARBA" id="ARBA00022729"/>
    </source>
</evidence>
<dbReference type="STRING" id="1798553.A3H70_05650"/>
<dbReference type="PANTHER" id="PTHR30290:SF9">
    <property type="entry name" value="OLIGOPEPTIDE-BINDING PROTEIN APPA"/>
    <property type="match status" value="1"/>
</dbReference>
<dbReference type="CDD" id="cd08513">
    <property type="entry name" value="PBP2_thermophilic_Hb8_like"/>
    <property type="match status" value="1"/>
</dbReference>
<sequence length="639" mass="72051">MLESFKTRMRAALLRVASPFTKLWRASHFERNQKLDQTLITSLRDGKKIPSWRQLRYLAKFYTEREVLVTRLASLLLIVSLAVLGFSLYKTYVKIMPAVGGEYVEAVVGSPTYINPLFSQTSSVDQDLTRLVFSSLVNFDGNGALTPDLADSFTIDDKQTTYTFILKPDLRWHDGEPLTADDVVFTVQSIKDVNFKSPLYSAFRNVQVRSDDERTVSFTLSEPFSPFLSLLTFGILPAHLWSDIDPLHASLAELNLKPIGSGPYLFASLSKDKKGNIREYLFERFEDYHQTGPFLKQITFKFYSSLDEAQAALVDGNVDGLGLVASSINNQPAAGNQNVHQLDLPQYTALFFNQGANAALADKNVRQALALATSRKQIVAATFGANAEPIDDPLLSFFGQNIEKPPEMIFDPAQAAALLDASGWRKTDGDNIATSTQANIQLGLPESASAPYVRQKKIKRDNKEELVNLEIKLTTVQKDENIQVAEKIRELWQGVGVKVNVEIVDLSRVQRDVIKPRAYEVLLFGQILGRDPDPYPFWHSSQANDPGLNLALYNNKEADKLLEEARRTTDPDKRARDYLEFEKKLNADIPAIFLYSLKYSYLLPNNIQGVKAVKINQTSDRFSTINEWYVKTQKRLHFR</sequence>
<dbReference type="Gene3D" id="3.10.105.10">
    <property type="entry name" value="Dipeptide-binding Protein, Domain 3"/>
    <property type="match status" value="1"/>
</dbReference>
<proteinExistence type="inferred from homology"/>
<comment type="caution">
    <text evidence="6">The sequence shown here is derived from an EMBL/GenBank/DDBJ whole genome shotgun (WGS) entry which is preliminary data.</text>
</comment>
<dbReference type="GO" id="GO:0042597">
    <property type="term" value="C:periplasmic space"/>
    <property type="evidence" value="ECO:0007669"/>
    <property type="project" value="UniProtKB-ARBA"/>
</dbReference>
<evidence type="ECO:0000313" key="7">
    <source>
        <dbReference type="Proteomes" id="UP000178109"/>
    </source>
</evidence>
<feature type="domain" description="Solute-binding protein family 5" evidence="5">
    <location>
        <begin position="145"/>
        <end position="542"/>
    </location>
</feature>
<gene>
    <name evidence="6" type="ORF">A3H70_05650</name>
</gene>
<dbReference type="InterPro" id="IPR030678">
    <property type="entry name" value="Peptide/Ni-bd"/>
</dbReference>
<dbReference type="Pfam" id="PF00496">
    <property type="entry name" value="SBP_bac_5"/>
    <property type="match status" value="1"/>
</dbReference>
<dbReference type="AlphaFoldDB" id="A0A1G2BVE2"/>
<dbReference type="Proteomes" id="UP000178109">
    <property type="component" value="Unassembled WGS sequence"/>
</dbReference>
<evidence type="ECO:0000256" key="1">
    <source>
        <dbReference type="ARBA" id="ARBA00005695"/>
    </source>
</evidence>
<dbReference type="InterPro" id="IPR039424">
    <property type="entry name" value="SBP_5"/>
</dbReference>
<keyword evidence="4" id="KW-0812">Transmembrane</keyword>
<evidence type="ECO:0000256" key="4">
    <source>
        <dbReference type="SAM" id="Phobius"/>
    </source>
</evidence>
<dbReference type="PIRSF" id="PIRSF002741">
    <property type="entry name" value="MppA"/>
    <property type="match status" value="1"/>
</dbReference>
<comment type="similarity">
    <text evidence="1">Belongs to the bacterial solute-binding protein 5 family.</text>
</comment>
<dbReference type="GO" id="GO:0043190">
    <property type="term" value="C:ATP-binding cassette (ABC) transporter complex"/>
    <property type="evidence" value="ECO:0007669"/>
    <property type="project" value="InterPro"/>
</dbReference>
<evidence type="ECO:0000313" key="6">
    <source>
        <dbReference type="EMBL" id="OGY93125.1"/>
    </source>
</evidence>
<accession>A0A1G2BVE2</accession>
<keyword evidence="4" id="KW-0472">Membrane</keyword>
<dbReference type="GO" id="GO:1904680">
    <property type="term" value="F:peptide transmembrane transporter activity"/>
    <property type="evidence" value="ECO:0007669"/>
    <property type="project" value="TreeGrafter"/>
</dbReference>
<dbReference type="Gene3D" id="3.90.76.10">
    <property type="entry name" value="Dipeptide-binding Protein, Domain 1"/>
    <property type="match status" value="1"/>
</dbReference>
<name>A0A1G2BVE2_9BACT</name>
<dbReference type="PANTHER" id="PTHR30290">
    <property type="entry name" value="PERIPLASMIC BINDING COMPONENT OF ABC TRANSPORTER"/>
    <property type="match status" value="1"/>
</dbReference>
<organism evidence="6 7">
    <name type="scientific">Candidatus Komeilibacteria bacterium RIFCSPLOWO2_02_FULL_48_11</name>
    <dbReference type="NCBI Taxonomy" id="1798553"/>
    <lineage>
        <taxon>Bacteria</taxon>
        <taxon>Candidatus Komeiliibacteriota</taxon>
    </lineage>
</organism>
<dbReference type="EMBL" id="MHKO01000004">
    <property type="protein sequence ID" value="OGY93125.1"/>
    <property type="molecule type" value="Genomic_DNA"/>
</dbReference>
<dbReference type="SUPFAM" id="SSF53850">
    <property type="entry name" value="Periplasmic binding protein-like II"/>
    <property type="match status" value="1"/>
</dbReference>
<evidence type="ECO:0000259" key="5">
    <source>
        <dbReference type="Pfam" id="PF00496"/>
    </source>
</evidence>
<dbReference type="GO" id="GO:0015833">
    <property type="term" value="P:peptide transport"/>
    <property type="evidence" value="ECO:0007669"/>
    <property type="project" value="TreeGrafter"/>
</dbReference>
<dbReference type="Gene3D" id="3.40.190.10">
    <property type="entry name" value="Periplasmic binding protein-like II"/>
    <property type="match status" value="1"/>
</dbReference>
<keyword evidence="4" id="KW-1133">Transmembrane helix</keyword>
<keyword evidence="3" id="KW-0732">Signal</keyword>
<evidence type="ECO:0000256" key="2">
    <source>
        <dbReference type="ARBA" id="ARBA00022448"/>
    </source>
</evidence>